<evidence type="ECO:0000313" key="3">
    <source>
        <dbReference type="Proteomes" id="UP000266841"/>
    </source>
</evidence>
<dbReference type="Proteomes" id="UP000266841">
    <property type="component" value="Unassembled WGS sequence"/>
</dbReference>
<keyword evidence="3" id="KW-1185">Reference proteome</keyword>
<feature type="region of interest" description="Disordered" evidence="1">
    <location>
        <begin position="1"/>
        <end position="21"/>
    </location>
</feature>
<feature type="region of interest" description="Disordered" evidence="1">
    <location>
        <begin position="269"/>
        <end position="293"/>
    </location>
</feature>
<feature type="non-terminal residue" evidence="2">
    <location>
        <position position="293"/>
    </location>
</feature>
<feature type="region of interest" description="Disordered" evidence="1">
    <location>
        <begin position="203"/>
        <end position="225"/>
    </location>
</feature>
<dbReference type="EMBL" id="AGNL01013447">
    <property type="protein sequence ID" value="EJK67259.1"/>
    <property type="molecule type" value="Genomic_DNA"/>
</dbReference>
<reference evidence="2 3" key="1">
    <citation type="journal article" date="2012" name="Genome Biol.">
        <title>Genome and low-iron response of an oceanic diatom adapted to chronic iron limitation.</title>
        <authorList>
            <person name="Lommer M."/>
            <person name="Specht M."/>
            <person name="Roy A.S."/>
            <person name="Kraemer L."/>
            <person name="Andreson R."/>
            <person name="Gutowska M.A."/>
            <person name="Wolf J."/>
            <person name="Bergner S.V."/>
            <person name="Schilhabel M.B."/>
            <person name="Klostermeier U.C."/>
            <person name="Beiko R.G."/>
            <person name="Rosenstiel P."/>
            <person name="Hippler M."/>
            <person name="Laroche J."/>
        </authorList>
    </citation>
    <scope>NUCLEOTIDE SEQUENCE [LARGE SCALE GENOMIC DNA]</scope>
    <source>
        <strain evidence="2 3">CCMP1005</strain>
    </source>
</reference>
<sequence length="293" mass="32640">MLIAFSVNPREAAGGRPLKSNKESLHDSLVRSYKKAGFTIDRFGSLKDWYWDFLNPTFVNELIASLKDNSKPIPRRSNPGSQYTYHSRYSRHDIQTAVERNRTGMHANTAPLNGPLELHECAADARYDELQRWLLSGLAAIDHQYRRRIDVRPSPSMSATGGMHRRWIRACMGEEIRPEVELFPLLELQRLSTVVRCRSLRASGSGISSGSRDPGGTSGDPAPVPSEVAARVVSGSAVLHDFLIEDEKSSVGAALRQQRSFLLLEGAGPAVRSNRSQTRQTQSDRFKAQGKLR</sequence>
<protein>
    <submittedName>
        <fullName evidence="2">Uncharacterized protein</fullName>
    </submittedName>
</protein>
<name>K0SQK7_THAOC</name>
<comment type="caution">
    <text evidence="2">The sequence shown here is derived from an EMBL/GenBank/DDBJ whole genome shotgun (WGS) entry which is preliminary data.</text>
</comment>
<gene>
    <name evidence="2" type="ORF">THAOC_11734</name>
</gene>
<proteinExistence type="predicted"/>
<dbReference type="AlphaFoldDB" id="K0SQK7"/>
<evidence type="ECO:0000313" key="2">
    <source>
        <dbReference type="EMBL" id="EJK67259.1"/>
    </source>
</evidence>
<feature type="compositionally biased region" description="Low complexity" evidence="1">
    <location>
        <begin position="203"/>
        <end position="215"/>
    </location>
</feature>
<organism evidence="2 3">
    <name type="scientific">Thalassiosira oceanica</name>
    <name type="common">Marine diatom</name>
    <dbReference type="NCBI Taxonomy" id="159749"/>
    <lineage>
        <taxon>Eukaryota</taxon>
        <taxon>Sar</taxon>
        <taxon>Stramenopiles</taxon>
        <taxon>Ochrophyta</taxon>
        <taxon>Bacillariophyta</taxon>
        <taxon>Coscinodiscophyceae</taxon>
        <taxon>Thalassiosirophycidae</taxon>
        <taxon>Thalassiosirales</taxon>
        <taxon>Thalassiosiraceae</taxon>
        <taxon>Thalassiosira</taxon>
    </lineage>
</organism>
<evidence type="ECO:0000256" key="1">
    <source>
        <dbReference type="SAM" id="MobiDB-lite"/>
    </source>
</evidence>
<accession>K0SQK7</accession>